<gene>
    <name evidence="2" type="ORF">RFULGI_LOCUS8757</name>
</gene>
<dbReference type="AlphaFoldDB" id="A0A9N9H9G6"/>
<evidence type="ECO:0000313" key="2">
    <source>
        <dbReference type="EMBL" id="CAG8658630.1"/>
    </source>
</evidence>
<name>A0A9N9H9G6_9GLOM</name>
<evidence type="ECO:0000256" key="1">
    <source>
        <dbReference type="SAM" id="MobiDB-lite"/>
    </source>
</evidence>
<evidence type="ECO:0000313" key="3">
    <source>
        <dbReference type="Proteomes" id="UP000789396"/>
    </source>
</evidence>
<reference evidence="2" key="1">
    <citation type="submission" date="2021-06" db="EMBL/GenBank/DDBJ databases">
        <authorList>
            <person name="Kallberg Y."/>
            <person name="Tangrot J."/>
            <person name="Rosling A."/>
        </authorList>
    </citation>
    <scope>NUCLEOTIDE SEQUENCE</scope>
    <source>
        <strain evidence="2">IN212</strain>
    </source>
</reference>
<accession>A0A9N9H9G6</accession>
<organism evidence="2 3">
    <name type="scientific">Racocetra fulgida</name>
    <dbReference type="NCBI Taxonomy" id="60492"/>
    <lineage>
        <taxon>Eukaryota</taxon>
        <taxon>Fungi</taxon>
        <taxon>Fungi incertae sedis</taxon>
        <taxon>Mucoromycota</taxon>
        <taxon>Glomeromycotina</taxon>
        <taxon>Glomeromycetes</taxon>
        <taxon>Diversisporales</taxon>
        <taxon>Gigasporaceae</taxon>
        <taxon>Racocetra</taxon>
    </lineage>
</organism>
<protein>
    <submittedName>
        <fullName evidence="2">7315_t:CDS:1</fullName>
    </submittedName>
</protein>
<comment type="caution">
    <text evidence="2">The sequence shown here is derived from an EMBL/GenBank/DDBJ whole genome shotgun (WGS) entry which is preliminary data.</text>
</comment>
<feature type="region of interest" description="Disordered" evidence="1">
    <location>
        <begin position="1"/>
        <end position="41"/>
    </location>
</feature>
<sequence length="89" mass="10248">MDSQEESDSSFQIMTYTSKSDSQTSSDNTSTNALTHPTKRSQDLKKLKLEIQQIKQTTLPEILNTNNLYKGIRRKEINKAITEWILLDD</sequence>
<dbReference type="Proteomes" id="UP000789396">
    <property type="component" value="Unassembled WGS sequence"/>
</dbReference>
<dbReference type="EMBL" id="CAJVPZ010014559">
    <property type="protein sequence ID" value="CAG8658630.1"/>
    <property type="molecule type" value="Genomic_DNA"/>
</dbReference>
<feature type="compositionally biased region" description="Low complexity" evidence="1">
    <location>
        <begin position="15"/>
        <end position="32"/>
    </location>
</feature>
<proteinExistence type="predicted"/>
<keyword evidence="3" id="KW-1185">Reference proteome</keyword>